<feature type="compositionally biased region" description="Basic and acidic residues" evidence="1">
    <location>
        <begin position="84"/>
        <end position="97"/>
    </location>
</feature>
<sequence>MNRFLSSYVTARVEEPEGLSDAPGPLTSDEVVAGTMNTLASHSTKASTNIVTPEAVRPHVKVQARNGIRKGKKKTKSTVLTDTPNKEEIELAHEQKMQKIRLR</sequence>
<dbReference type="AlphaFoldDB" id="A0AAW1K274"/>
<name>A0AAW1K274_POPJA</name>
<feature type="region of interest" description="Disordered" evidence="1">
    <location>
        <begin position="1"/>
        <end position="25"/>
    </location>
</feature>
<feature type="region of interest" description="Disordered" evidence="1">
    <location>
        <begin position="65"/>
        <end position="103"/>
    </location>
</feature>
<comment type="caution">
    <text evidence="2">The sequence shown here is derived from an EMBL/GenBank/DDBJ whole genome shotgun (WGS) entry which is preliminary data.</text>
</comment>
<accession>A0AAW1K274</accession>
<keyword evidence="3" id="KW-1185">Reference proteome</keyword>
<organism evidence="2 3">
    <name type="scientific">Popillia japonica</name>
    <name type="common">Japanese beetle</name>
    <dbReference type="NCBI Taxonomy" id="7064"/>
    <lineage>
        <taxon>Eukaryota</taxon>
        <taxon>Metazoa</taxon>
        <taxon>Ecdysozoa</taxon>
        <taxon>Arthropoda</taxon>
        <taxon>Hexapoda</taxon>
        <taxon>Insecta</taxon>
        <taxon>Pterygota</taxon>
        <taxon>Neoptera</taxon>
        <taxon>Endopterygota</taxon>
        <taxon>Coleoptera</taxon>
        <taxon>Polyphaga</taxon>
        <taxon>Scarabaeiformia</taxon>
        <taxon>Scarabaeidae</taxon>
        <taxon>Rutelinae</taxon>
        <taxon>Popillia</taxon>
    </lineage>
</organism>
<evidence type="ECO:0000256" key="1">
    <source>
        <dbReference type="SAM" id="MobiDB-lite"/>
    </source>
</evidence>
<dbReference type="EMBL" id="JASPKY010000278">
    <property type="protein sequence ID" value="KAK9711575.1"/>
    <property type="molecule type" value="Genomic_DNA"/>
</dbReference>
<feature type="compositionally biased region" description="Basic residues" evidence="1">
    <location>
        <begin position="65"/>
        <end position="76"/>
    </location>
</feature>
<evidence type="ECO:0000313" key="3">
    <source>
        <dbReference type="Proteomes" id="UP001458880"/>
    </source>
</evidence>
<proteinExistence type="predicted"/>
<gene>
    <name evidence="2" type="ORF">QE152_g25398</name>
</gene>
<dbReference type="Proteomes" id="UP001458880">
    <property type="component" value="Unassembled WGS sequence"/>
</dbReference>
<protein>
    <submittedName>
        <fullName evidence="2">Uncharacterized protein</fullName>
    </submittedName>
</protein>
<evidence type="ECO:0000313" key="2">
    <source>
        <dbReference type="EMBL" id="KAK9711575.1"/>
    </source>
</evidence>
<reference evidence="2 3" key="1">
    <citation type="journal article" date="2024" name="BMC Genomics">
        <title>De novo assembly and annotation of Popillia japonica's genome with initial clues to its potential as an invasive pest.</title>
        <authorList>
            <person name="Cucini C."/>
            <person name="Boschi S."/>
            <person name="Funari R."/>
            <person name="Cardaioli E."/>
            <person name="Iannotti N."/>
            <person name="Marturano G."/>
            <person name="Paoli F."/>
            <person name="Bruttini M."/>
            <person name="Carapelli A."/>
            <person name="Frati F."/>
            <person name="Nardi F."/>
        </authorList>
    </citation>
    <scope>NUCLEOTIDE SEQUENCE [LARGE SCALE GENOMIC DNA]</scope>
    <source>
        <strain evidence="2">DMR45628</strain>
    </source>
</reference>